<proteinExistence type="predicted"/>
<reference evidence="2" key="1">
    <citation type="submission" date="2024-03" db="EMBL/GenBank/DDBJ databases">
        <title>Diverse circular DNA viruses in blood, oral, and fecal samples of captive lemurs.</title>
        <authorList>
            <person name="Paietta E.N."/>
            <person name="Kraberger S."/>
            <person name="Lund M.C."/>
            <person name="Custer J.M."/>
            <person name="Vargas K.M."/>
            <person name="Ehmke E.E."/>
            <person name="Yoder A.D."/>
            <person name="Varsani A."/>
        </authorList>
    </citation>
    <scope>NUCLEOTIDE SEQUENCE</scope>
    <source>
        <strain evidence="2">Duke_24SF_666</strain>
    </source>
</reference>
<protein>
    <submittedName>
        <fullName evidence="2">Uncharacterized protein</fullName>
    </submittedName>
</protein>
<evidence type="ECO:0000256" key="1">
    <source>
        <dbReference type="SAM" id="MobiDB-lite"/>
    </source>
</evidence>
<dbReference type="EMBL" id="PP511599">
    <property type="protein sequence ID" value="XCD05834.1"/>
    <property type="molecule type" value="Genomic_DNA"/>
</dbReference>
<feature type="region of interest" description="Disordered" evidence="1">
    <location>
        <begin position="58"/>
        <end position="78"/>
    </location>
</feature>
<evidence type="ECO:0000313" key="2">
    <source>
        <dbReference type="EMBL" id="XCD05834.1"/>
    </source>
</evidence>
<accession>A0AAU8B1F0</accession>
<name>A0AAU8B1F0_9VIRU</name>
<organism evidence="2">
    <name type="scientific">Dulem virus 253</name>
    <dbReference type="NCBI Taxonomy" id="3145730"/>
    <lineage>
        <taxon>Viruses</taxon>
        <taxon>Monodnaviria</taxon>
        <taxon>Sangervirae</taxon>
        <taxon>Phixviricota</taxon>
        <taxon>Malgrandaviricetes</taxon>
        <taxon>Petitvirales</taxon>
        <taxon>Microviridae</taxon>
        <taxon>Microvirus</taxon>
    </lineage>
</organism>
<sequence length="124" mass="14062">MKRWITVNPFDGSEVFDYTLPKKEWDESIVDKSHFIPVAEALKNLEANSASMHADLSRFDFPDGKDNGMTLPPSRRPGADIAEVQEYVEMIDNSAKQKFNDALERQKAVEAMKKASQVQSEQVE</sequence>